<reference evidence="18 19" key="1">
    <citation type="submission" date="2014-12" db="EMBL/GenBank/DDBJ databases">
        <title>Genomes of Geoalkalibacter ferrihydriticus and Geoalkalibacter subterraneus, two haloalkaliphilic metal-reducing members of the Geobacteraceae.</title>
        <authorList>
            <person name="Badalamenti J.P."/>
            <person name="Torres C.I."/>
            <person name="Krajmalnik-Brown R."/>
            <person name="Bond D.R."/>
        </authorList>
    </citation>
    <scope>NUCLEOTIDE SEQUENCE [LARGE SCALE GENOMIC DNA]</scope>
    <source>
        <strain evidence="18 19">DSM 17813</strain>
    </source>
</reference>
<feature type="domain" description="Thioredoxin" evidence="17">
    <location>
        <begin position="4"/>
        <end position="153"/>
    </location>
</feature>
<dbReference type="SUPFAM" id="SSF52833">
    <property type="entry name" value="Thioredoxin-like"/>
    <property type="match status" value="1"/>
</dbReference>
<keyword evidence="7" id="KW-0560">Oxidoreductase</keyword>
<evidence type="ECO:0000256" key="5">
    <source>
        <dbReference type="ARBA" id="ARBA00022862"/>
    </source>
</evidence>
<dbReference type="GO" id="GO:0005737">
    <property type="term" value="C:cytoplasm"/>
    <property type="evidence" value="ECO:0007669"/>
    <property type="project" value="TreeGrafter"/>
</dbReference>
<keyword evidence="6" id="KW-0809">Transit peptide</keyword>
<dbReference type="Proteomes" id="UP000035068">
    <property type="component" value="Unassembled WGS sequence"/>
</dbReference>
<dbReference type="InterPro" id="IPR050924">
    <property type="entry name" value="Peroxiredoxin_BCP/PrxQ"/>
</dbReference>
<evidence type="ECO:0000313" key="19">
    <source>
        <dbReference type="Proteomes" id="UP000035068"/>
    </source>
</evidence>
<evidence type="ECO:0000313" key="18">
    <source>
        <dbReference type="EMBL" id="KIH76555.1"/>
    </source>
</evidence>
<comment type="subcellular location">
    <subcellularLocation>
        <location evidence="15">Thylakoid</location>
    </subcellularLocation>
</comment>
<dbReference type="EMBL" id="JWJD01000003">
    <property type="protein sequence ID" value="KIH76555.1"/>
    <property type="molecule type" value="Genomic_DNA"/>
</dbReference>
<evidence type="ECO:0000256" key="7">
    <source>
        <dbReference type="ARBA" id="ARBA00023002"/>
    </source>
</evidence>
<keyword evidence="9" id="KW-1015">Disulfide bond</keyword>
<dbReference type="PANTHER" id="PTHR42801">
    <property type="entry name" value="THIOREDOXIN-DEPENDENT PEROXIDE REDUCTASE"/>
    <property type="match status" value="1"/>
</dbReference>
<dbReference type="Gene3D" id="3.40.30.10">
    <property type="entry name" value="Glutaredoxin"/>
    <property type="match status" value="1"/>
</dbReference>
<dbReference type="GO" id="GO:0045454">
    <property type="term" value="P:cell redox homeostasis"/>
    <property type="evidence" value="ECO:0007669"/>
    <property type="project" value="TreeGrafter"/>
</dbReference>
<evidence type="ECO:0000256" key="1">
    <source>
        <dbReference type="ARBA" id="ARBA00003330"/>
    </source>
</evidence>
<evidence type="ECO:0000256" key="10">
    <source>
        <dbReference type="ARBA" id="ARBA00023284"/>
    </source>
</evidence>
<evidence type="ECO:0000256" key="11">
    <source>
        <dbReference type="ARBA" id="ARBA00032824"/>
    </source>
</evidence>
<evidence type="ECO:0000256" key="2">
    <source>
        <dbReference type="ARBA" id="ARBA00011245"/>
    </source>
</evidence>
<comment type="similarity">
    <text evidence="12">Belongs to the peroxiredoxin family. BCP/PrxQ subfamily.</text>
</comment>
<dbReference type="PIRSF" id="PIRSF000239">
    <property type="entry name" value="AHPC"/>
    <property type="match status" value="1"/>
</dbReference>
<comment type="caution">
    <text evidence="18">The sequence shown here is derived from an EMBL/GenBank/DDBJ whole genome shotgun (WGS) entry which is preliminary data.</text>
</comment>
<comment type="subunit">
    <text evidence="2">Monomer.</text>
</comment>
<accession>A0A0C2HNP3</accession>
<comment type="catalytic activity">
    <reaction evidence="14">
        <text>a hydroperoxide + [thioredoxin]-dithiol = an alcohol + [thioredoxin]-disulfide + H2O</text>
        <dbReference type="Rhea" id="RHEA:62620"/>
        <dbReference type="Rhea" id="RHEA-COMP:10698"/>
        <dbReference type="Rhea" id="RHEA-COMP:10700"/>
        <dbReference type="ChEBI" id="CHEBI:15377"/>
        <dbReference type="ChEBI" id="CHEBI:29950"/>
        <dbReference type="ChEBI" id="CHEBI:30879"/>
        <dbReference type="ChEBI" id="CHEBI:35924"/>
        <dbReference type="ChEBI" id="CHEBI:50058"/>
        <dbReference type="EC" id="1.11.1.24"/>
    </reaction>
</comment>
<keyword evidence="10" id="KW-0676">Redox-active center</keyword>
<evidence type="ECO:0000256" key="12">
    <source>
        <dbReference type="ARBA" id="ARBA00038489"/>
    </source>
</evidence>
<keyword evidence="8" id="KW-0793">Thylakoid</keyword>
<evidence type="ECO:0000256" key="3">
    <source>
        <dbReference type="ARBA" id="ARBA00013017"/>
    </source>
</evidence>
<gene>
    <name evidence="18" type="ORF">GFER_10310</name>
</gene>
<dbReference type="RefSeq" id="WP_040099194.1">
    <property type="nucleotide sequence ID" value="NZ_JWJD01000003.1"/>
</dbReference>
<dbReference type="PANTHER" id="PTHR42801:SF4">
    <property type="entry name" value="AHPC_TSA FAMILY PROTEIN"/>
    <property type="match status" value="1"/>
</dbReference>
<keyword evidence="5" id="KW-0049">Antioxidant</keyword>
<dbReference type="GO" id="GO:0009579">
    <property type="term" value="C:thylakoid"/>
    <property type="evidence" value="ECO:0007669"/>
    <property type="project" value="UniProtKB-SubCell"/>
</dbReference>
<dbReference type="FunFam" id="3.40.30.10:FF:000122">
    <property type="entry name" value="Peroxiredoxin Q chloroplastic"/>
    <property type="match status" value="1"/>
</dbReference>
<evidence type="ECO:0000256" key="14">
    <source>
        <dbReference type="ARBA" id="ARBA00049091"/>
    </source>
</evidence>
<evidence type="ECO:0000256" key="8">
    <source>
        <dbReference type="ARBA" id="ARBA00023078"/>
    </source>
</evidence>
<dbReference type="CDD" id="cd03017">
    <property type="entry name" value="PRX_BCP"/>
    <property type="match status" value="1"/>
</dbReference>
<comment type="function">
    <text evidence="1">Thiol-specific peroxidase that catalyzes the reduction of hydrogen peroxide and organic hydroperoxides to water and alcohols, respectively. Plays a role in cell protection against oxidative stress by detoxifying peroxides and as sensor of hydrogen peroxide-mediated signaling events.</text>
</comment>
<dbReference type="PROSITE" id="PS51352">
    <property type="entry name" value="THIOREDOXIN_2"/>
    <property type="match status" value="1"/>
</dbReference>
<dbReference type="Pfam" id="PF00578">
    <property type="entry name" value="AhpC-TSA"/>
    <property type="match status" value="1"/>
</dbReference>
<evidence type="ECO:0000256" key="9">
    <source>
        <dbReference type="ARBA" id="ARBA00023157"/>
    </source>
</evidence>
<dbReference type="AlphaFoldDB" id="A0A0C2HNP3"/>
<dbReference type="InterPro" id="IPR036249">
    <property type="entry name" value="Thioredoxin-like_sf"/>
</dbReference>
<dbReference type="InterPro" id="IPR013766">
    <property type="entry name" value="Thioredoxin_domain"/>
</dbReference>
<feature type="active site" description="Cysteine sulfenic acid (-SOH) intermediate; for peroxidase activity" evidence="16">
    <location>
        <position position="47"/>
    </location>
</feature>
<dbReference type="InterPro" id="IPR024706">
    <property type="entry name" value="Peroxiredoxin_AhpC-typ"/>
</dbReference>
<dbReference type="EC" id="1.11.1.24" evidence="3"/>
<evidence type="ECO:0000259" key="17">
    <source>
        <dbReference type="PROSITE" id="PS51352"/>
    </source>
</evidence>
<evidence type="ECO:0000256" key="15">
    <source>
        <dbReference type="ARBA" id="ARBA00060385"/>
    </source>
</evidence>
<proteinExistence type="inferred from homology"/>
<dbReference type="GO" id="GO:0034599">
    <property type="term" value="P:cellular response to oxidative stress"/>
    <property type="evidence" value="ECO:0007669"/>
    <property type="project" value="TreeGrafter"/>
</dbReference>
<dbReference type="GO" id="GO:0008379">
    <property type="term" value="F:thioredoxin peroxidase activity"/>
    <property type="evidence" value="ECO:0007669"/>
    <property type="project" value="TreeGrafter"/>
</dbReference>
<evidence type="ECO:0000256" key="4">
    <source>
        <dbReference type="ARBA" id="ARBA00022559"/>
    </source>
</evidence>
<evidence type="ECO:0000256" key="16">
    <source>
        <dbReference type="PIRSR" id="PIRSR000239-1"/>
    </source>
</evidence>
<name>A0A0C2HNP3_9BACT</name>
<keyword evidence="19" id="KW-1185">Reference proteome</keyword>
<evidence type="ECO:0000256" key="6">
    <source>
        <dbReference type="ARBA" id="ARBA00022946"/>
    </source>
</evidence>
<protein>
    <recommendedName>
        <fullName evidence="3">thioredoxin-dependent peroxiredoxin</fullName>
        <ecNumber evidence="3">1.11.1.24</ecNumber>
    </recommendedName>
    <alternativeName>
        <fullName evidence="11">Thioredoxin peroxidase</fullName>
    </alternativeName>
    <alternativeName>
        <fullName evidence="13">Thioredoxin-dependent peroxiredoxin Bcp</fullName>
    </alternativeName>
</protein>
<dbReference type="InterPro" id="IPR000866">
    <property type="entry name" value="AhpC/TSA"/>
</dbReference>
<sequence length="157" mass="16981">MQSIRVGDKAPELSQPDQNGNMVSLADARGCKAVVLFFYPADESPICTKEACAFRDAYQDFTEAGAMVIGISADSLDKHQSFASHHRLPFHLLSDADGGLRKAFGVPKSLGVLPGRVTYVIDRQGVVRHLFSAQLAADRHVQEALQTVRSLAGKAND</sequence>
<organism evidence="18 19">
    <name type="scientific">Geoalkalibacter ferrihydriticus DSM 17813</name>
    <dbReference type="NCBI Taxonomy" id="1121915"/>
    <lineage>
        <taxon>Bacteria</taxon>
        <taxon>Pseudomonadati</taxon>
        <taxon>Thermodesulfobacteriota</taxon>
        <taxon>Desulfuromonadia</taxon>
        <taxon>Desulfuromonadales</taxon>
        <taxon>Geoalkalibacteraceae</taxon>
        <taxon>Geoalkalibacter</taxon>
    </lineage>
</organism>
<keyword evidence="4" id="KW-0575">Peroxidase</keyword>
<evidence type="ECO:0000256" key="13">
    <source>
        <dbReference type="ARBA" id="ARBA00042639"/>
    </source>
</evidence>